<evidence type="ECO:0000313" key="1">
    <source>
        <dbReference type="EMBL" id="ORZ31185.1"/>
    </source>
</evidence>
<dbReference type="AlphaFoldDB" id="A0A1Y2H9J4"/>
<name>A0A1Y2H9J4_9FUNG</name>
<gene>
    <name evidence="1" type="ORF">BCR44DRAFT_1442928</name>
</gene>
<dbReference type="Proteomes" id="UP000193411">
    <property type="component" value="Unassembled WGS sequence"/>
</dbReference>
<accession>A0A1Y2H9J4</accession>
<dbReference type="EMBL" id="MCFL01000065">
    <property type="protein sequence ID" value="ORZ31185.1"/>
    <property type="molecule type" value="Genomic_DNA"/>
</dbReference>
<protein>
    <submittedName>
        <fullName evidence="1">Uncharacterized protein</fullName>
    </submittedName>
</protein>
<evidence type="ECO:0000313" key="2">
    <source>
        <dbReference type="Proteomes" id="UP000193411"/>
    </source>
</evidence>
<comment type="caution">
    <text evidence="1">The sequence shown here is derived from an EMBL/GenBank/DDBJ whole genome shotgun (WGS) entry which is preliminary data.</text>
</comment>
<sequence length="753" mass="83482">MVSSTSSLPVELWAAIVAHVTAPLTQFVSSPAAARRACLQDTFDARDTLISLAHVNKATYAAARPYLYGTLSIGLRNPPVMVLPCDFAVAADINAKYVVHREQLAIAAQVFPGCPAHLDRDARIAQVSELYLASLVSKEKQANELDADALATVVGQSVSSLLLDGRAHDGAMEVKVVNGLVLVSYPMHLLSSLYIRTGPINPSRWLNNGNEAARRPFPYFDWKLKLPFLFDIAPQQLRSLTLSTSSTDKYAFKELCDQLFEALPQTHQDAYVFQMGRPGRDGKLPQALSYCPLRRLEVYGKHPWDGWEWARLFNHPSLETLVTDFLIEGWSSSDIIPWPAPRLKTWITNQAVLRDMFQLGSSNAHKYHDGGEDNEGMLKALEDFTIVTLYTGEEGYLGYPDDNAQVPALPYKHIGKHTLRRFAMAPKYADKYLWINICSEVLFDLLSLPLLESLHLPTVLPFFKGSFEPHVTCANLSTLEINLELFLSLLANVSFPCLTSLTLVGDYMIDENEDRPVFSPNVWLQIASSPLGPQLRLESIHLFTSLGHVDVTHLPQIAPNLRSAKLDIDHLEGLPSFLAHPGLTSLTMASIRCPTVLEQLLAHDFARGFALNFTTREAVRAKASKSSTIDDPDCPSVCARKDMALVFDRRRNANVWRKLATQPLDAMIRGQVDSVLLVVPADAQEQECTWIVRAAKKVMLDWEGVKVKLGVTVDGDVDGLKKIGYGKIVGQVDWLGKVAGWPVGQKDCFDATS</sequence>
<keyword evidence="2" id="KW-1185">Reference proteome</keyword>
<proteinExistence type="predicted"/>
<reference evidence="1 2" key="1">
    <citation type="submission" date="2016-07" db="EMBL/GenBank/DDBJ databases">
        <title>Pervasive Adenine N6-methylation of Active Genes in Fungi.</title>
        <authorList>
            <consortium name="DOE Joint Genome Institute"/>
            <person name="Mondo S.J."/>
            <person name="Dannebaum R.O."/>
            <person name="Kuo R.C."/>
            <person name="Labutti K."/>
            <person name="Haridas S."/>
            <person name="Kuo A."/>
            <person name="Salamov A."/>
            <person name="Ahrendt S.R."/>
            <person name="Lipzen A."/>
            <person name="Sullivan W."/>
            <person name="Andreopoulos W.B."/>
            <person name="Clum A."/>
            <person name="Lindquist E."/>
            <person name="Daum C."/>
            <person name="Ramamoorthy G.K."/>
            <person name="Gryganskyi A."/>
            <person name="Culley D."/>
            <person name="Magnuson J.K."/>
            <person name="James T.Y."/>
            <person name="O'Malley M.A."/>
            <person name="Stajich J.E."/>
            <person name="Spatafora J.W."/>
            <person name="Visel A."/>
            <person name="Grigoriev I.V."/>
        </authorList>
    </citation>
    <scope>NUCLEOTIDE SEQUENCE [LARGE SCALE GENOMIC DNA]</scope>
    <source>
        <strain evidence="1 2">PL171</strain>
    </source>
</reference>
<organism evidence="1 2">
    <name type="scientific">Catenaria anguillulae PL171</name>
    <dbReference type="NCBI Taxonomy" id="765915"/>
    <lineage>
        <taxon>Eukaryota</taxon>
        <taxon>Fungi</taxon>
        <taxon>Fungi incertae sedis</taxon>
        <taxon>Blastocladiomycota</taxon>
        <taxon>Blastocladiomycetes</taxon>
        <taxon>Blastocladiales</taxon>
        <taxon>Catenariaceae</taxon>
        <taxon>Catenaria</taxon>
    </lineage>
</organism>